<accession>A0A2V0NVA0</accession>
<dbReference type="STRING" id="307507.A0A2V0NVA0"/>
<feature type="region of interest" description="Disordered" evidence="1">
    <location>
        <begin position="160"/>
        <end position="200"/>
    </location>
</feature>
<feature type="compositionally biased region" description="Low complexity" evidence="1">
    <location>
        <begin position="45"/>
        <end position="57"/>
    </location>
</feature>
<feature type="compositionally biased region" description="Gly residues" evidence="1">
    <location>
        <begin position="75"/>
        <end position="87"/>
    </location>
</feature>
<dbReference type="AlphaFoldDB" id="A0A2V0NVA0"/>
<proteinExistence type="predicted"/>
<feature type="compositionally biased region" description="Low complexity" evidence="1">
    <location>
        <begin position="162"/>
        <end position="181"/>
    </location>
</feature>
<sequence length="674" mass="66371">MIWRPPAGPSRAPARPVAPSACRFPSVGPRWAAGVRRGGREAQRARAGGNAGPTDGPGWTGGTYQTPGDAARGAAFGGGAPAADGGGGAPWPGAAAAGASDGAGADADAYGAGAGWQAGADGSDAGGAGWPGATDWGEYEPTTEWGQAAAARGYAPGGAWGAAGAPADAEAGPGPASAWAGGAAGDGAWPPGGGPAGGYSPFDAETFRGGGGATYAGYGAAAGPPPGAGAGWAAGFAGGAGPGAWPGGGGGGVPPLLPSDVTLITPRDAELVLPVIPTADQARHYRPKTVPERVVQVLGSIGVSAALSKSALLAGPALLYPLWGPWIRAGVRNAELYLRQFKSLGLWRAQVLSVDIQVMPYAYVRAAAGSGVPYTSADSVSVVVGDPWPGGARAQLRFPYAPGCEELVAGESAELLVLCRDAAFQSFKVVREVYFPQSGLWLAEYPFVNRDVFLDISLAVERGRQMAARDREPPPPPPPPPGAWGPAYDVAAAGAPGGTWADGYKGVVLEATYSPVEEVEPAAGGSSSGGEGSGDGGYAEDAAYGAAYGAAEAETSYGGSSSNGSGGNGDGGGARPYDGAWAPADGSDASAAAAAAAAAADRGYWINEEGYAVPWRESGSSSGSEGEELPLGSGWRGADAGPAGGAGGQEGRWAVGAGNGSSGERTAGWQQWQP</sequence>
<gene>
    <name evidence="2" type="ORF">Rsub_04281</name>
</gene>
<feature type="region of interest" description="Disordered" evidence="1">
    <location>
        <begin position="465"/>
        <end position="489"/>
    </location>
</feature>
<name>A0A2V0NVA0_9CHLO</name>
<feature type="compositionally biased region" description="Low complexity" evidence="1">
    <location>
        <begin position="554"/>
        <end position="563"/>
    </location>
</feature>
<feature type="region of interest" description="Disordered" evidence="1">
    <location>
        <begin position="118"/>
        <end position="139"/>
    </location>
</feature>
<feature type="compositionally biased region" description="Low complexity" evidence="1">
    <location>
        <begin position="617"/>
        <end position="641"/>
    </location>
</feature>
<feature type="compositionally biased region" description="Gly residues" evidence="1">
    <location>
        <begin position="564"/>
        <end position="574"/>
    </location>
</feature>
<dbReference type="EMBL" id="BDRX01000025">
    <property type="protein sequence ID" value="GBF91541.1"/>
    <property type="molecule type" value="Genomic_DNA"/>
</dbReference>
<evidence type="ECO:0000313" key="3">
    <source>
        <dbReference type="Proteomes" id="UP000247498"/>
    </source>
</evidence>
<dbReference type="OrthoDB" id="191206at2759"/>
<feature type="region of interest" description="Disordered" evidence="1">
    <location>
        <begin position="1"/>
        <end position="87"/>
    </location>
</feature>
<feature type="region of interest" description="Disordered" evidence="1">
    <location>
        <begin position="554"/>
        <end position="580"/>
    </location>
</feature>
<feature type="compositionally biased region" description="Polar residues" evidence="1">
    <location>
        <begin position="662"/>
        <end position="674"/>
    </location>
</feature>
<evidence type="ECO:0000256" key="1">
    <source>
        <dbReference type="SAM" id="MobiDB-lite"/>
    </source>
</evidence>
<organism evidence="2 3">
    <name type="scientific">Raphidocelis subcapitata</name>
    <dbReference type="NCBI Taxonomy" id="307507"/>
    <lineage>
        <taxon>Eukaryota</taxon>
        <taxon>Viridiplantae</taxon>
        <taxon>Chlorophyta</taxon>
        <taxon>core chlorophytes</taxon>
        <taxon>Chlorophyceae</taxon>
        <taxon>CS clade</taxon>
        <taxon>Sphaeropleales</taxon>
        <taxon>Selenastraceae</taxon>
        <taxon>Raphidocelis</taxon>
    </lineage>
</organism>
<feature type="compositionally biased region" description="Pro residues" evidence="1">
    <location>
        <begin position="474"/>
        <end position="483"/>
    </location>
</feature>
<feature type="compositionally biased region" description="Gly residues" evidence="1">
    <location>
        <begin position="182"/>
        <end position="197"/>
    </location>
</feature>
<dbReference type="InParanoid" id="A0A2V0NVA0"/>
<evidence type="ECO:0000313" key="2">
    <source>
        <dbReference type="EMBL" id="GBF91541.1"/>
    </source>
</evidence>
<feature type="compositionally biased region" description="Low complexity" evidence="1">
    <location>
        <begin position="9"/>
        <end position="21"/>
    </location>
</feature>
<comment type="caution">
    <text evidence="2">The sequence shown here is derived from an EMBL/GenBank/DDBJ whole genome shotgun (WGS) entry which is preliminary data.</text>
</comment>
<keyword evidence="3" id="KW-1185">Reference proteome</keyword>
<protein>
    <submittedName>
        <fullName evidence="2">Uncharacterized protein</fullName>
    </submittedName>
</protein>
<feature type="region of interest" description="Disordered" evidence="1">
    <location>
        <begin position="615"/>
        <end position="674"/>
    </location>
</feature>
<reference evidence="2 3" key="1">
    <citation type="journal article" date="2018" name="Sci. Rep.">
        <title>Raphidocelis subcapitata (=Pseudokirchneriella subcapitata) provides an insight into genome evolution and environmental adaptations in the Sphaeropleales.</title>
        <authorList>
            <person name="Suzuki S."/>
            <person name="Yamaguchi H."/>
            <person name="Nakajima N."/>
            <person name="Kawachi M."/>
        </authorList>
    </citation>
    <scope>NUCLEOTIDE SEQUENCE [LARGE SCALE GENOMIC DNA]</scope>
    <source>
        <strain evidence="2 3">NIES-35</strain>
    </source>
</reference>
<dbReference type="Proteomes" id="UP000247498">
    <property type="component" value="Unassembled WGS sequence"/>
</dbReference>